<accession>A0A1T5NMY2</accession>
<keyword evidence="2" id="KW-1185">Reference proteome</keyword>
<dbReference type="AlphaFoldDB" id="A0A1T5NMY2"/>
<organism evidence="1 2">
    <name type="scientific">Chitinophaga ginsengisegetis</name>
    <dbReference type="NCBI Taxonomy" id="393003"/>
    <lineage>
        <taxon>Bacteria</taxon>
        <taxon>Pseudomonadati</taxon>
        <taxon>Bacteroidota</taxon>
        <taxon>Chitinophagia</taxon>
        <taxon>Chitinophagales</taxon>
        <taxon>Chitinophagaceae</taxon>
        <taxon>Chitinophaga</taxon>
    </lineage>
</organism>
<reference evidence="1 2" key="1">
    <citation type="submission" date="2017-02" db="EMBL/GenBank/DDBJ databases">
        <authorList>
            <person name="Peterson S.W."/>
        </authorList>
    </citation>
    <scope>NUCLEOTIDE SEQUENCE [LARGE SCALE GENOMIC DNA]</scope>
    <source>
        <strain evidence="1 2">DSM 18108</strain>
    </source>
</reference>
<dbReference type="Proteomes" id="UP000190166">
    <property type="component" value="Unassembled WGS sequence"/>
</dbReference>
<gene>
    <name evidence="1" type="ORF">SAMN05660461_2271</name>
</gene>
<dbReference type="EMBL" id="FUZZ01000001">
    <property type="protein sequence ID" value="SKD01717.1"/>
    <property type="molecule type" value="Genomic_DNA"/>
</dbReference>
<name>A0A1T5NMY2_9BACT</name>
<proteinExistence type="predicted"/>
<evidence type="ECO:0000313" key="1">
    <source>
        <dbReference type="EMBL" id="SKD01717.1"/>
    </source>
</evidence>
<dbReference type="STRING" id="393003.SAMN05660461_2271"/>
<sequence>MGENQNANDEKKPFPTAFFADFIINKVLYPGNVKRSLSNYTFSLFINNVYRQAPFI</sequence>
<evidence type="ECO:0000313" key="2">
    <source>
        <dbReference type="Proteomes" id="UP000190166"/>
    </source>
</evidence>
<protein>
    <submittedName>
        <fullName evidence="1">Uncharacterized protein</fullName>
    </submittedName>
</protein>